<dbReference type="EC" id="1.1.1.100" evidence="3"/>
<dbReference type="InterPro" id="IPR020904">
    <property type="entry name" value="Sc_DH/Rdtase_CS"/>
</dbReference>
<sequence length="252" mass="27572">MIKFNGENILVTGASDGIGKAICLLLNSLGANVIGIARSEDKLKLVKEEMSNKDNFKYEVKDLMEDIDELPSLVSKIAKEYGKLSGLVHSAGTIEIIPLKALTVENIDKIHNLNFKSGVMLCKGFSDKRNNIGENTSIVLLSSIASLLGYKGLVSYSTSKGAINSLVKSLAIELSQNKIRVNAVSPGHINTELFNQNKEFYNKEFLDELETKYPFGLGETEDIANLVTFLLSNSSRWITGQNIVIDGGRTLL</sequence>
<dbReference type="Gene3D" id="3.40.50.720">
    <property type="entry name" value="NAD(P)-binding Rossmann-like Domain"/>
    <property type="match status" value="1"/>
</dbReference>
<dbReference type="SUPFAM" id="SSF51735">
    <property type="entry name" value="NAD(P)-binding Rossmann-fold domains"/>
    <property type="match status" value="1"/>
</dbReference>
<keyword evidence="2 3" id="KW-0560">Oxidoreductase</keyword>
<organism evidence="3 4">
    <name type="scientific">Arcobacter porcinus</name>
    <dbReference type="NCBI Taxonomy" id="1935204"/>
    <lineage>
        <taxon>Bacteria</taxon>
        <taxon>Pseudomonadati</taxon>
        <taxon>Campylobacterota</taxon>
        <taxon>Epsilonproteobacteria</taxon>
        <taxon>Campylobacterales</taxon>
        <taxon>Arcobacteraceae</taxon>
        <taxon>Arcobacter</taxon>
    </lineage>
</organism>
<dbReference type="PANTHER" id="PTHR43477">
    <property type="entry name" value="DIHYDROANTICAPSIN 7-DEHYDROGENASE"/>
    <property type="match status" value="1"/>
</dbReference>
<gene>
    <name evidence="3" type="primary">fabG_1</name>
    <name evidence="3" type="ORF">AAX28_00468</name>
</gene>
<dbReference type="InterPro" id="IPR002347">
    <property type="entry name" value="SDR_fam"/>
</dbReference>
<dbReference type="PANTHER" id="PTHR43477:SF1">
    <property type="entry name" value="DIHYDROANTICAPSIN 7-DEHYDROGENASE"/>
    <property type="match status" value="1"/>
</dbReference>
<comment type="caution">
    <text evidence="3">The sequence shown here is derived from an EMBL/GenBank/DDBJ whole genome shotgun (WGS) entry which is preliminary data.</text>
</comment>
<dbReference type="CDD" id="cd05233">
    <property type="entry name" value="SDR_c"/>
    <property type="match status" value="1"/>
</dbReference>
<reference evidence="3 4" key="1">
    <citation type="submission" date="2015-05" db="EMBL/GenBank/DDBJ databases">
        <authorList>
            <person name="Rovetto F."/>
            <person name="Cocolin L."/>
            <person name="Illeghems K."/>
            <person name="Van Nieuwerburgh F."/>
            <person name="Houf K."/>
        </authorList>
    </citation>
    <scope>NUCLEOTIDE SEQUENCE [LARGE SCALE GENOMIC DNA]</scope>
    <source>
        <strain evidence="3 4">117434</strain>
    </source>
</reference>
<dbReference type="Pfam" id="PF13561">
    <property type="entry name" value="adh_short_C2"/>
    <property type="match status" value="1"/>
</dbReference>
<comment type="similarity">
    <text evidence="1">Belongs to the short-chain dehydrogenases/reductases (SDR) family.</text>
</comment>
<dbReference type="EMBL" id="LDIR01000001">
    <property type="protein sequence ID" value="OCL92928.1"/>
    <property type="molecule type" value="Genomic_DNA"/>
</dbReference>
<dbReference type="PRINTS" id="PR00081">
    <property type="entry name" value="GDHRDH"/>
</dbReference>
<proteinExistence type="inferred from homology"/>
<name>A0ABX2YET6_9BACT</name>
<evidence type="ECO:0000256" key="2">
    <source>
        <dbReference type="ARBA" id="ARBA00023002"/>
    </source>
</evidence>
<protein>
    <submittedName>
        <fullName evidence="3">3-oxoacyl-[acyl-carrier-protein] reductase FabG</fullName>
        <ecNumber evidence="3">1.1.1.100</ecNumber>
    </submittedName>
</protein>
<accession>A0ABX2YET6</accession>
<evidence type="ECO:0000313" key="4">
    <source>
        <dbReference type="Proteomes" id="UP000093159"/>
    </source>
</evidence>
<dbReference type="GO" id="GO:0004316">
    <property type="term" value="F:3-oxoacyl-[acyl-carrier-protein] reductase (NADPH) activity"/>
    <property type="evidence" value="ECO:0007669"/>
    <property type="project" value="UniProtKB-EC"/>
</dbReference>
<dbReference type="PROSITE" id="PS00061">
    <property type="entry name" value="ADH_SHORT"/>
    <property type="match status" value="1"/>
</dbReference>
<keyword evidence="4" id="KW-1185">Reference proteome</keyword>
<evidence type="ECO:0000256" key="1">
    <source>
        <dbReference type="ARBA" id="ARBA00006484"/>
    </source>
</evidence>
<evidence type="ECO:0000313" key="3">
    <source>
        <dbReference type="EMBL" id="OCL92928.1"/>
    </source>
</evidence>
<dbReference type="RefSeq" id="WP_066178529.1">
    <property type="nucleotide sequence ID" value="NZ_LDIR01000001.1"/>
</dbReference>
<dbReference type="Proteomes" id="UP000093159">
    <property type="component" value="Unassembled WGS sequence"/>
</dbReference>
<dbReference type="InterPro" id="IPR036291">
    <property type="entry name" value="NAD(P)-bd_dom_sf"/>
</dbReference>
<dbReference type="InterPro" id="IPR051122">
    <property type="entry name" value="SDR_DHRS6-like"/>
</dbReference>